<dbReference type="EMBL" id="JAXCEH010000043">
    <property type="protein sequence ID" value="MFA1559182.1"/>
    <property type="molecule type" value="Genomic_DNA"/>
</dbReference>
<sequence length="224" mass="23419">MGDQRQPADLFAAAAAQWMLSVALWKAQVVTETSLLAADADSDRDAADEVTGAALEVTAFFLLESIGMGAVTFLVTEFAAALDEWLDELVIPEAVSSVTREPTTLDRGVIEGPATPTKDRQVAGTEPEMEMVLDGDADSSAVDEAESYGGRRARRSAEPLENVDSRDVDPATAETAGSERGSAAVLGDLLSTDESPFSPATCEEPAAKATSGLRPPACALTVTR</sequence>
<dbReference type="Proteomes" id="UP001569904">
    <property type="component" value="Unassembled WGS sequence"/>
</dbReference>
<feature type="compositionally biased region" description="Basic and acidic residues" evidence="1">
    <location>
        <begin position="155"/>
        <end position="169"/>
    </location>
</feature>
<name>A0ABV4RCK4_9ACTN</name>
<evidence type="ECO:0000313" key="3">
    <source>
        <dbReference type="Proteomes" id="UP001569904"/>
    </source>
</evidence>
<keyword evidence="3" id="KW-1185">Reference proteome</keyword>
<protein>
    <submittedName>
        <fullName evidence="2">Uncharacterized protein</fullName>
    </submittedName>
</protein>
<feature type="region of interest" description="Disordered" evidence="1">
    <location>
        <begin position="102"/>
        <end position="124"/>
    </location>
</feature>
<reference evidence="2 3" key="1">
    <citation type="submission" date="2023-11" db="EMBL/GenBank/DDBJ databases">
        <title>Actinomadura monticuli sp. nov., isolated from volcanic ash.</title>
        <authorList>
            <person name="Lee S.D."/>
            <person name="Yang H."/>
            <person name="Kim I.S."/>
        </authorList>
    </citation>
    <scope>NUCLEOTIDE SEQUENCE [LARGE SCALE GENOMIC DNA]</scope>
    <source>
        <strain evidence="2 3">DSM 45346</strain>
    </source>
</reference>
<evidence type="ECO:0000256" key="1">
    <source>
        <dbReference type="SAM" id="MobiDB-lite"/>
    </source>
</evidence>
<organism evidence="2 3">
    <name type="scientific">Actinomadura chokoriensis</name>
    <dbReference type="NCBI Taxonomy" id="454156"/>
    <lineage>
        <taxon>Bacteria</taxon>
        <taxon>Bacillati</taxon>
        <taxon>Actinomycetota</taxon>
        <taxon>Actinomycetes</taxon>
        <taxon>Streptosporangiales</taxon>
        <taxon>Thermomonosporaceae</taxon>
        <taxon>Actinomadura</taxon>
    </lineage>
</organism>
<accession>A0ABV4RCK4</accession>
<feature type="region of interest" description="Disordered" evidence="1">
    <location>
        <begin position="146"/>
        <end position="224"/>
    </location>
</feature>
<gene>
    <name evidence="2" type="ORF">SM436_36280</name>
</gene>
<comment type="caution">
    <text evidence="2">The sequence shown here is derived from an EMBL/GenBank/DDBJ whole genome shotgun (WGS) entry which is preliminary data.</text>
</comment>
<proteinExistence type="predicted"/>
<dbReference type="RefSeq" id="WP_371946199.1">
    <property type="nucleotide sequence ID" value="NZ_JAXCEH010000043.1"/>
</dbReference>
<evidence type="ECO:0000313" key="2">
    <source>
        <dbReference type="EMBL" id="MFA1559182.1"/>
    </source>
</evidence>